<dbReference type="Proteomes" id="UP000054693">
    <property type="component" value="Unassembled WGS sequence"/>
</dbReference>
<keyword evidence="2 3" id="KW-0560">Oxidoreductase</keyword>
<dbReference type="CDD" id="cd05233">
    <property type="entry name" value="SDR_c"/>
    <property type="match status" value="1"/>
</dbReference>
<organism evidence="3 4">
    <name type="scientific">Legionella tucsonensis</name>
    <dbReference type="NCBI Taxonomy" id="40335"/>
    <lineage>
        <taxon>Bacteria</taxon>
        <taxon>Pseudomonadati</taxon>
        <taxon>Pseudomonadota</taxon>
        <taxon>Gammaproteobacteria</taxon>
        <taxon>Legionellales</taxon>
        <taxon>Legionellaceae</taxon>
        <taxon>Legionella</taxon>
    </lineage>
</organism>
<dbReference type="FunFam" id="3.40.50.720:FF:000084">
    <property type="entry name" value="Short-chain dehydrogenase reductase"/>
    <property type="match status" value="1"/>
</dbReference>
<dbReference type="NCBIfam" id="NF005559">
    <property type="entry name" value="PRK07231.1"/>
    <property type="match status" value="1"/>
</dbReference>
<dbReference type="EC" id="1.1.1.47" evidence="3"/>
<dbReference type="Gene3D" id="3.40.50.720">
    <property type="entry name" value="NAD(P)-binding Rossmann-like Domain"/>
    <property type="match status" value="1"/>
</dbReference>
<evidence type="ECO:0000313" key="4">
    <source>
        <dbReference type="Proteomes" id="UP000054693"/>
    </source>
</evidence>
<gene>
    <name evidence="3" type="ORF">Ltuc_2822</name>
</gene>
<dbReference type="PRINTS" id="PR00081">
    <property type="entry name" value="GDHRDH"/>
</dbReference>
<dbReference type="EMBL" id="LNZA01000012">
    <property type="protein sequence ID" value="KTD70811.1"/>
    <property type="molecule type" value="Genomic_DNA"/>
</dbReference>
<dbReference type="AlphaFoldDB" id="A0A0W0ZNN0"/>
<evidence type="ECO:0000256" key="1">
    <source>
        <dbReference type="ARBA" id="ARBA00006484"/>
    </source>
</evidence>
<reference evidence="3 4" key="1">
    <citation type="submission" date="2015-11" db="EMBL/GenBank/DDBJ databases">
        <title>Genomic analysis of 38 Legionella species identifies large and diverse effector repertoires.</title>
        <authorList>
            <person name="Burstein D."/>
            <person name="Amaro F."/>
            <person name="Zusman T."/>
            <person name="Lifshitz Z."/>
            <person name="Cohen O."/>
            <person name="Gilbert J.A."/>
            <person name="Pupko T."/>
            <person name="Shuman H.A."/>
            <person name="Segal G."/>
        </authorList>
    </citation>
    <scope>NUCLEOTIDE SEQUENCE [LARGE SCALE GENOMIC DNA]</scope>
    <source>
        <strain evidence="3 4">ATCC 49180</strain>
    </source>
</reference>
<dbReference type="RefSeq" id="WP_058522019.1">
    <property type="nucleotide sequence ID" value="NZ_CAAAIP010000004.1"/>
</dbReference>
<dbReference type="STRING" id="40335.Ltuc_2822"/>
<proteinExistence type="inferred from homology"/>
<dbReference type="Pfam" id="PF13561">
    <property type="entry name" value="adh_short_C2"/>
    <property type="match status" value="1"/>
</dbReference>
<evidence type="ECO:0000256" key="2">
    <source>
        <dbReference type="ARBA" id="ARBA00023002"/>
    </source>
</evidence>
<dbReference type="PANTHER" id="PTHR43639">
    <property type="entry name" value="OXIDOREDUCTASE, SHORT-CHAIN DEHYDROGENASE/REDUCTASE FAMILY (AFU_ORTHOLOGUE AFUA_5G02870)"/>
    <property type="match status" value="1"/>
</dbReference>
<evidence type="ECO:0000313" key="3">
    <source>
        <dbReference type="EMBL" id="KTD70811.1"/>
    </source>
</evidence>
<sequence length="251" mass="27136">MDFKEKKIIVTGANRSIGQRIAIAFAEQGADVVISYRSDTKGAKETVQAIKATGRNAKAFYADFSKMEHVSTFAEQAIGYLGDVDILVNNAGMLCRETICELDPEKMQQVFQVNAVSPLYLAQLCAKNMIEKGKKGCILNISSISGIMTMTKGIGYGASKAALNKWTKHAALDLARYGIRVIAIAPGVIEAGMNENTASSNPELWQYYVSNIPLQRPGTPDDIANMVLFLASDKANWITGKVIAVDGGHVL</sequence>
<name>A0A0W0ZNN0_9GAMM</name>
<dbReference type="PATRIC" id="fig|40335.7.peg.3017"/>
<keyword evidence="4" id="KW-1185">Reference proteome</keyword>
<dbReference type="InterPro" id="IPR002347">
    <property type="entry name" value="SDR_fam"/>
</dbReference>
<dbReference type="SUPFAM" id="SSF51735">
    <property type="entry name" value="NAD(P)-binding Rossmann-fold domains"/>
    <property type="match status" value="1"/>
</dbReference>
<dbReference type="InterPro" id="IPR036291">
    <property type="entry name" value="NAD(P)-bd_dom_sf"/>
</dbReference>
<protein>
    <submittedName>
        <fullName evidence="3">Short-chain dehydrogenases/reductases family protein</fullName>
        <ecNumber evidence="3">1.1.1.47</ecNumber>
    </submittedName>
</protein>
<dbReference type="PANTHER" id="PTHR43639:SF1">
    <property type="entry name" value="SHORT-CHAIN DEHYDROGENASE_REDUCTASE FAMILY PROTEIN"/>
    <property type="match status" value="1"/>
</dbReference>
<dbReference type="OrthoDB" id="9806974at2"/>
<dbReference type="PRINTS" id="PR00080">
    <property type="entry name" value="SDRFAMILY"/>
</dbReference>
<dbReference type="GO" id="GO:0047936">
    <property type="term" value="F:glucose 1-dehydrogenase [NAD(P)+] activity"/>
    <property type="evidence" value="ECO:0007669"/>
    <property type="project" value="UniProtKB-EC"/>
</dbReference>
<comment type="similarity">
    <text evidence="1">Belongs to the short-chain dehydrogenases/reductases (SDR) family.</text>
</comment>
<comment type="caution">
    <text evidence="3">The sequence shown here is derived from an EMBL/GenBank/DDBJ whole genome shotgun (WGS) entry which is preliminary data.</text>
</comment>
<accession>A0A0W0ZNN0</accession>